<feature type="transmembrane region" description="Helical" evidence="1">
    <location>
        <begin position="41"/>
        <end position="62"/>
    </location>
</feature>
<sequence>MRSHDYKYKASLIISVLADIVLCGALLASLVYYFYNGKSFSPHYLVGFGAFFVLFTGFFLSLMIAVHTKTIASILVSVAFTVARFICAMIVVIAWMSDYGGQSEDETRPAGTETETEDPYKWISNRKAYLMTFTVIYIIIFAVQLVILNRYYSHSAEDKRRENRLT</sequence>
<keyword evidence="1" id="KW-0472">Membrane</keyword>
<evidence type="ECO:0000256" key="1">
    <source>
        <dbReference type="SAM" id="Phobius"/>
    </source>
</evidence>
<organism evidence="2 3">
    <name type="scientific">Caenorhabditis japonica</name>
    <dbReference type="NCBI Taxonomy" id="281687"/>
    <lineage>
        <taxon>Eukaryota</taxon>
        <taxon>Metazoa</taxon>
        <taxon>Ecdysozoa</taxon>
        <taxon>Nematoda</taxon>
        <taxon>Chromadorea</taxon>
        <taxon>Rhabditida</taxon>
        <taxon>Rhabditina</taxon>
        <taxon>Rhabditomorpha</taxon>
        <taxon>Rhabditoidea</taxon>
        <taxon>Rhabditidae</taxon>
        <taxon>Peloderinae</taxon>
        <taxon>Caenorhabditis</taxon>
    </lineage>
</organism>
<reference evidence="2" key="2">
    <citation type="submission" date="2022-06" db="UniProtKB">
        <authorList>
            <consortium name="EnsemblMetazoa"/>
        </authorList>
    </citation>
    <scope>IDENTIFICATION</scope>
    <source>
        <strain evidence="2">DF5081</strain>
    </source>
</reference>
<keyword evidence="3" id="KW-1185">Reference proteome</keyword>
<keyword evidence="1" id="KW-0812">Transmembrane</keyword>
<dbReference type="Proteomes" id="UP000005237">
    <property type="component" value="Unassembled WGS sequence"/>
</dbReference>
<feature type="transmembrane region" description="Helical" evidence="1">
    <location>
        <begin position="12"/>
        <end position="35"/>
    </location>
</feature>
<keyword evidence="1" id="KW-1133">Transmembrane helix</keyword>
<feature type="transmembrane region" description="Helical" evidence="1">
    <location>
        <begin position="74"/>
        <end position="96"/>
    </location>
</feature>
<feature type="transmembrane region" description="Helical" evidence="1">
    <location>
        <begin position="128"/>
        <end position="152"/>
    </location>
</feature>
<reference evidence="3" key="1">
    <citation type="submission" date="2010-08" db="EMBL/GenBank/DDBJ databases">
        <authorList>
            <consortium name="Caenorhabditis japonica Sequencing Consortium"/>
            <person name="Wilson R.K."/>
        </authorList>
    </citation>
    <scope>NUCLEOTIDE SEQUENCE [LARGE SCALE GENOMIC DNA]</scope>
    <source>
        <strain evidence="3">DF5081</strain>
    </source>
</reference>
<evidence type="ECO:0000313" key="2">
    <source>
        <dbReference type="EnsemblMetazoa" id="CJA39591.1"/>
    </source>
</evidence>
<evidence type="ECO:0000313" key="3">
    <source>
        <dbReference type="Proteomes" id="UP000005237"/>
    </source>
</evidence>
<proteinExistence type="predicted"/>
<name>A0A8R1ESM3_CAEJA</name>
<dbReference type="AlphaFoldDB" id="A0A8R1ESM3"/>
<protein>
    <submittedName>
        <fullName evidence="2">Uncharacterized protein</fullName>
    </submittedName>
</protein>
<accession>A0A8R1ESM3</accession>
<dbReference type="EnsemblMetazoa" id="CJA39591.1">
    <property type="protein sequence ID" value="CJA39591.1"/>
    <property type="gene ID" value="WBGene00215438"/>
</dbReference>